<dbReference type="RefSeq" id="WP_068680296.1">
    <property type="nucleotide sequence ID" value="NZ_LYPA01000031.1"/>
</dbReference>
<dbReference type="AlphaFoldDB" id="A0A1A5YQG0"/>
<evidence type="ECO:0000256" key="8">
    <source>
        <dbReference type="SAM" id="Phobius"/>
    </source>
</evidence>
<name>A0A1A5YQG0_9BACL</name>
<dbReference type="InterPro" id="IPR003370">
    <property type="entry name" value="Chromate_transpt"/>
</dbReference>
<feature type="transmembrane region" description="Helical" evidence="8">
    <location>
        <begin position="111"/>
        <end position="130"/>
    </location>
</feature>
<feature type="transmembrane region" description="Helical" evidence="8">
    <location>
        <begin position="142"/>
        <end position="161"/>
    </location>
</feature>
<feature type="transmembrane region" description="Helical" evidence="8">
    <location>
        <begin position="167"/>
        <end position="186"/>
    </location>
</feature>
<evidence type="ECO:0000256" key="3">
    <source>
        <dbReference type="ARBA" id="ARBA00022475"/>
    </source>
</evidence>
<comment type="subcellular location">
    <subcellularLocation>
        <location evidence="1">Cell membrane</location>
        <topology evidence="1">Multi-pass membrane protein</topology>
    </subcellularLocation>
</comment>
<dbReference type="PANTHER" id="PTHR43663:SF1">
    <property type="entry name" value="CHROMATE TRANSPORTER"/>
    <property type="match status" value="1"/>
</dbReference>
<dbReference type="InterPro" id="IPR052518">
    <property type="entry name" value="CHR_Transporter"/>
</dbReference>
<reference evidence="9 10" key="1">
    <citation type="submission" date="2016-05" db="EMBL/GenBank/DDBJ databases">
        <title>Paenibacillus oryzae. sp. nov., isolated from the rice root.</title>
        <authorList>
            <person name="Zhang J."/>
            <person name="Zhang X."/>
        </authorList>
    </citation>
    <scope>NUCLEOTIDE SEQUENCE [LARGE SCALE GENOMIC DNA]</scope>
    <source>
        <strain evidence="9 10">1DrF-4</strain>
    </source>
</reference>
<keyword evidence="4 8" id="KW-0812">Transmembrane</keyword>
<gene>
    <name evidence="9" type="ORF">A7K91_08315</name>
</gene>
<dbReference type="STRING" id="1844972.A7K91_08315"/>
<dbReference type="EMBL" id="LYPA01000031">
    <property type="protein sequence ID" value="OBR67857.1"/>
    <property type="molecule type" value="Genomic_DNA"/>
</dbReference>
<evidence type="ECO:0000256" key="4">
    <source>
        <dbReference type="ARBA" id="ARBA00022692"/>
    </source>
</evidence>
<evidence type="ECO:0000256" key="2">
    <source>
        <dbReference type="ARBA" id="ARBA00005262"/>
    </source>
</evidence>
<evidence type="ECO:0000256" key="7">
    <source>
        <dbReference type="SAM" id="MobiDB-lite"/>
    </source>
</evidence>
<dbReference type="Proteomes" id="UP000092024">
    <property type="component" value="Unassembled WGS sequence"/>
</dbReference>
<comment type="caution">
    <text evidence="9">The sequence shown here is derived from an EMBL/GenBank/DDBJ whole genome shotgun (WGS) entry which is preliminary data.</text>
</comment>
<keyword evidence="10" id="KW-1185">Reference proteome</keyword>
<accession>A0A1A5YQG0</accession>
<feature type="region of interest" description="Disordered" evidence="7">
    <location>
        <begin position="189"/>
        <end position="228"/>
    </location>
</feature>
<sequence length="228" mass="24373">MLKLTSPHAQLAWAMFKTGILGYGGGPSVIPIIRYEAVVYYKWIDDDEFGEILALANALPGPIATKMAAYLGYRVKGAAGAVLAVIAHILPSTLAMVGLLSAVQSLKDSPYVQGMIGAVIPVIAVMLGVMAYEFGEKAVKGLGVYMGAALFAVAFGMLQLLSIHPAIVIMVFLIYGAFHMRMADTWKKRREVRKQRKKDENEASGSARSKGLNSPAAGEKEGATHGMD</sequence>
<dbReference type="GO" id="GO:0015109">
    <property type="term" value="F:chromate transmembrane transporter activity"/>
    <property type="evidence" value="ECO:0007669"/>
    <property type="project" value="InterPro"/>
</dbReference>
<feature type="transmembrane region" description="Helical" evidence="8">
    <location>
        <begin position="77"/>
        <end position="99"/>
    </location>
</feature>
<dbReference type="Pfam" id="PF02417">
    <property type="entry name" value="Chromate_transp"/>
    <property type="match status" value="1"/>
</dbReference>
<comment type="similarity">
    <text evidence="2">Belongs to the chromate ion transporter (CHR) (TC 2.A.51) family.</text>
</comment>
<keyword evidence="5 8" id="KW-1133">Transmembrane helix</keyword>
<dbReference type="GO" id="GO:0005886">
    <property type="term" value="C:plasma membrane"/>
    <property type="evidence" value="ECO:0007669"/>
    <property type="project" value="UniProtKB-SubCell"/>
</dbReference>
<organism evidence="9 10">
    <name type="scientific">Paenibacillus oryzae</name>
    <dbReference type="NCBI Taxonomy" id="1844972"/>
    <lineage>
        <taxon>Bacteria</taxon>
        <taxon>Bacillati</taxon>
        <taxon>Bacillota</taxon>
        <taxon>Bacilli</taxon>
        <taxon>Bacillales</taxon>
        <taxon>Paenibacillaceae</taxon>
        <taxon>Paenibacillus</taxon>
    </lineage>
</organism>
<evidence type="ECO:0000313" key="10">
    <source>
        <dbReference type="Proteomes" id="UP000092024"/>
    </source>
</evidence>
<proteinExistence type="inferred from homology"/>
<keyword evidence="3" id="KW-1003">Cell membrane</keyword>
<dbReference type="PANTHER" id="PTHR43663">
    <property type="entry name" value="CHROMATE TRANSPORT PROTEIN-RELATED"/>
    <property type="match status" value="1"/>
</dbReference>
<evidence type="ECO:0000256" key="5">
    <source>
        <dbReference type="ARBA" id="ARBA00022989"/>
    </source>
</evidence>
<keyword evidence="6 8" id="KW-0472">Membrane</keyword>
<evidence type="ECO:0000313" key="9">
    <source>
        <dbReference type="EMBL" id="OBR67857.1"/>
    </source>
</evidence>
<evidence type="ECO:0000256" key="6">
    <source>
        <dbReference type="ARBA" id="ARBA00023136"/>
    </source>
</evidence>
<dbReference type="OrthoDB" id="9027281at2"/>
<protein>
    <submittedName>
        <fullName evidence="9">Transporter</fullName>
    </submittedName>
</protein>
<evidence type="ECO:0000256" key="1">
    <source>
        <dbReference type="ARBA" id="ARBA00004651"/>
    </source>
</evidence>
<feature type="compositionally biased region" description="Basic and acidic residues" evidence="7">
    <location>
        <begin position="218"/>
        <end position="228"/>
    </location>
</feature>